<dbReference type="EMBL" id="CSUW01000004">
    <property type="protein sequence ID" value="CPT23583.1"/>
    <property type="molecule type" value="Genomic_DNA"/>
</dbReference>
<dbReference type="GeneID" id="93377574"/>
<gene>
    <name evidence="2" type="ORF">D2E76_21425</name>
    <name evidence="1" type="ORF">ERS075527_01857</name>
</gene>
<dbReference type="Proteomes" id="UP000038487">
    <property type="component" value="Unassembled WGS sequence"/>
</dbReference>
<reference evidence="1 3" key="1">
    <citation type="submission" date="2015-03" db="EMBL/GenBank/DDBJ databases">
        <authorList>
            <consortium name="Pathogen Informatics"/>
            <person name="Murphy D."/>
        </authorList>
    </citation>
    <scope>NUCLEOTIDE SEQUENCE [LARGE SCALE GENOMIC DNA]</scope>
    <source>
        <strain evidence="1 3">PAP036</strain>
    </source>
</reference>
<evidence type="ECO:0000313" key="3">
    <source>
        <dbReference type="Proteomes" id="UP000038487"/>
    </source>
</evidence>
<organism evidence="1 3">
    <name type="scientific">Mycobacteroides abscessus</name>
    <dbReference type="NCBI Taxonomy" id="36809"/>
    <lineage>
        <taxon>Bacteria</taxon>
        <taxon>Bacillati</taxon>
        <taxon>Actinomycetota</taxon>
        <taxon>Actinomycetes</taxon>
        <taxon>Mycobacteriales</taxon>
        <taxon>Mycobacteriaceae</taxon>
        <taxon>Mycobacteroides</taxon>
    </lineage>
</organism>
<protein>
    <submittedName>
        <fullName evidence="1">Uncharacterized protein</fullName>
    </submittedName>
</protein>
<evidence type="ECO:0000313" key="4">
    <source>
        <dbReference type="Proteomes" id="UP000284557"/>
    </source>
</evidence>
<accession>A0A0S1T0S1</accession>
<comment type="caution">
    <text evidence="1">The sequence shown here is derived from an EMBL/GenBank/DDBJ whole genome shotgun (WGS) entry which is preliminary data.</text>
</comment>
<dbReference type="RefSeq" id="WP_005092255.1">
    <property type="nucleotide sequence ID" value="NZ_CP014955.1"/>
</dbReference>
<evidence type="ECO:0000313" key="1">
    <source>
        <dbReference type="EMBL" id="CPT23583.1"/>
    </source>
</evidence>
<evidence type="ECO:0000313" key="2">
    <source>
        <dbReference type="EMBL" id="RIT33669.1"/>
    </source>
</evidence>
<dbReference type="Proteomes" id="UP000284557">
    <property type="component" value="Unassembled WGS sequence"/>
</dbReference>
<proteinExistence type="predicted"/>
<reference evidence="2 4" key="2">
    <citation type="submission" date="2018-08" db="EMBL/GenBank/DDBJ databases">
        <title>Linezolid Resistance in Mycobacterium abscessus: MIC Distribution and Comprehensive Investigation of Resistance Mechanisms.</title>
        <authorList>
            <person name="Ye M."/>
            <person name="Xu L."/>
            <person name="Zou Y."/>
            <person name="Li B."/>
            <person name="Guo Q."/>
            <person name="Zhang Y."/>
            <person name="Zhan M."/>
            <person name="Xu B."/>
            <person name="Yu F."/>
            <person name="Zhang Z."/>
            <person name="Chu H."/>
        </authorList>
    </citation>
    <scope>NUCLEOTIDE SEQUENCE [LARGE SCALE GENOMIC DNA]</scope>
    <source>
        <strain evidence="2 4">G143</strain>
    </source>
</reference>
<sequence>MVDARDTQRLFDAGVVSLGIPIGCPGTVRDIADQFGAQRPENLLAMMAK</sequence>
<dbReference type="AlphaFoldDB" id="A0A0S1T0S1"/>
<dbReference type="EMBL" id="QXBN01000019">
    <property type="protein sequence ID" value="RIT33669.1"/>
    <property type="molecule type" value="Genomic_DNA"/>
</dbReference>
<name>A0A0S1T0S1_9MYCO</name>